<feature type="domain" description="Glycoside hydrolase family 31 TIM barrel" evidence="3">
    <location>
        <begin position="257"/>
        <end position="559"/>
    </location>
</feature>
<dbReference type="Pfam" id="PF21365">
    <property type="entry name" value="Glyco_hydro_31_3rd"/>
    <property type="match status" value="1"/>
</dbReference>
<keyword evidence="2 5" id="KW-0326">Glycosidase</keyword>
<dbReference type="SUPFAM" id="SSF51011">
    <property type="entry name" value="Glycosyl hydrolase domain"/>
    <property type="match status" value="1"/>
</dbReference>
<dbReference type="InterPro" id="IPR017853">
    <property type="entry name" value="GH"/>
</dbReference>
<dbReference type="Gene3D" id="3.20.20.80">
    <property type="entry name" value="Glycosidases"/>
    <property type="match status" value="1"/>
</dbReference>
<feature type="domain" description="Glycosyl hydrolase family 31 C-terminal" evidence="4">
    <location>
        <begin position="570"/>
        <end position="653"/>
    </location>
</feature>
<dbReference type="CDD" id="cd14752">
    <property type="entry name" value="GH31_N"/>
    <property type="match status" value="1"/>
</dbReference>
<reference evidence="5" key="2">
    <citation type="journal article" date="2021" name="PeerJ">
        <title>Extensive microbial diversity within the chicken gut microbiome revealed by metagenomics and culture.</title>
        <authorList>
            <person name="Gilroy R."/>
            <person name="Ravi A."/>
            <person name="Getino M."/>
            <person name="Pursley I."/>
            <person name="Horton D.L."/>
            <person name="Alikhan N.F."/>
            <person name="Baker D."/>
            <person name="Gharbi K."/>
            <person name="Hall N."/>
            <person name="Watson M."/>
            <person name="Adriaenssens E.M."/>
            <person name="Foster-Nyarko E."/>
            <person name="Jarju S."/>
            <person name="Secka A."/>
            <person name="Antonio M."/>
            <person name="Oren A."/>
            <person name="Chaudhuri R.R."/>
            <person name="La Ragione R."/>
            <person name="Hildebrand F."/>
            <person name="Pallen M.J."/>
        </authorList>
    </citation>
    <scope>NUCLEOTIDE SEQUENCE</scope>
    <source>
        <strain evidence="5">CHK188-20938</strain>
    </source>
</reference>
<accession>A0A9D1P3C5</accession>
<dbReference type="Gene3D" id="2.60.40.1760">
    <property type="entry name" value="glycosyl hydrolase (family 31)"/>
    <property type="match status" value="1"/>
</dbReference>
<comment type="similarity">
    <text evidence="1 2">Belongs to the glycosyl hydrolase 31 family.</text>
</comment>
<dbReference type="CDD" id="cd06594">
    <property type="entry name" value="GH31_glucosidase_YihQ"/>
    <property type="match status" value="1"/>
</dbReference>
<dbReference type="Gene3D" id="2.60.40.1180">
    <property type="entry name" value="Golgi alpha-mannosidase II"/>
    <property type="match status" value="1"/>
</dbReference>
<dbReference type="GO" id="GO:0005975">
    <property type="term" value="P:carbohydrate metabolic process"/>
    <property type="evidence" value="ECO:0007669"/>
    <property type="project" value="InterPro"/>
</dbReference>
<dbReference type="Pfam" id="PF01055">
    <property type="entry name" value="Glyco_hydro_31_2nd"/>
    <property type="match status" value="1"/>
</dbReference>
<comment type="caution">
    <text evidence="5">The sequence shown here is derived from an EMBL/GenBank/DDBJ whole genome shotgun (WGS) entry which is preliminary data.</text>
</comment>
<dbReference type="InterPro" id="IPR048395">
    <property type="entry name" value="Glyco_hydro_31_C"/>
</dbReference>
<evidence type="ECO:0000259" key="4">
    <source>
        <dbReference type="Pfam" id="PF21365"/>
    </source>
</evidence>
<sequence>MEWIRTETGFEIVCGGETFLKADAECPMVYVGRGEESIYAHRGYYDITDHVTERIPLAVKTVKQAGQDVEVNFSDVLQAVFHLEKDRICVNFQSLDPGVNRFWLRIPAEKEEACYGCGEQFSYFNLRGRNFPLWSSEPGVGRDKKTYLTWECDTADGTGGDYYHTYFPQTTFVSSRHYYFHAETTAYADFDFRNEKYHELQFWAVPETVILERADTFPELMQKITDLLGRVPQMPEWVYDGIIIGVQGGTERSFHLADRSLRNGIQVCGIWCQDWEGKRVTSFGKRLQWDWRWDEKMYPGLPDKIREYREKGIRFLGYTNPYLVQGGQLFQEAEEKGYLAKNPDGSLCLVDFGEFDCGIPDLTDPEAYEWFKNRILKKNMIEFGLSGWMADFGEYLPTDVQLHSGRPAMLEHNHWPALWAKCNYEALKETDTLGKEVIYFMRSGGIGSQKYCTLMWNGDQSVDFTRHDGLPSAIAATLSAGIIGCGISHSDIGGYTSMFENCRTKEVFQRWADMAVFTPVMRTHESNRPETNFQYYDDADTMELLARQVQIHVELKPYLKDAVDEYTRTGLPVQRPLFMHYEEDSRGYDIQNEYLLGRDMLVAPVYESGAEEWSLYLPEDQWVHLWTGEEYRGGDTTVKAPVGQIPVFYRKDSKYRTLFEEIRQKYGC</sequence>
<organism evidence="5 6">
    <name type="scientific">Candidatus Scatomonas pullistercoris</name>
    <dbReference type="NCBI Taxonomy" id="2840920"/>
    <lineage>
        <taxon>Bacteria</taxon>
        <taxon>Bacillati</taxon>
        <taxon>Bacillota</taxon>
        <taxon>Clostridia</taxon>
        <taxon>Lachnospirales</taxon>
        <taxon>Lachnospiraceae</taxon>
        <taxon>Lachnospiraceae incertae sedis</taxon>
        <taxon>Candidatus Scatomonas</taxon>
    </lineage>
</organism>
<dbReference type="GO" id="GO:0004558">
    <property type="term" value="F:alpha-1,4-glucosidase activity"/>
    <property type="evidence" value="ECO:0007669"/>
    <property type="project" value="UniProtKB-EC"/>
</dbReference>
<evidence type="ECO:0000313" key="6">
    <source>
        <dbReference type="Proteomes" id="UP000824169"/>
    </source>
</evidence>
<evidence type="ECO:0000259" key="3">
    <source>
        <dbReference type="Pfam" id="PF01055"/>
    </source>
</evidence>
<dbReference type="InterPro" id="IPR013780">
    <property type="entry name" value="Glyco_hydro_b"/>
</dbReference>
<dbReference type="PANTHER" id="PTHR46959">
    <property type="entry name" value="SULFOQUINOVOSIDASE"/>
    <property type="match status" value="1"/>
</dbReference>
<gene>
    <name evidence="5" type="ORF">IAB71_05905</name>
</gene>
<dbReference type="InterPro" id="IPR052990">
    <property type="entry name" value="Sulfoquinovosidase_GH31"/>
</dbReference>
<dbReference type="Proteomes" id="UP000824169">
    <property type="component" value="Unassembled WGS sequence"/>
</dbReference>
<dbReference type="GO" id="GO:0030246">
    <property type="term" value="F:carbohydrate binding"/>
    <property type="evidence" value="ECO:0007669"/>
    <property type="project" value="InterPro"/>
</dbReference>
<dbReference type="NCBIfam" id="NF007746">
    <property type="entry name" value="PRK10426.1"/>
    <property type="match status" value="1"/>
</dbReference>
<evidence type="ECO:0000313" key="5">
    <source>
        <dbReference type="EMBL" id="HIV25307.1"/>
    </source>
</evidence>
<dbReference type="SUPFAM" id="SSF51445">
    <property type="entry name" value="(Trans)glycosidases"/>
    <property type="match status" value="1"/>
</dbReference>
<reference evidence="5" key="1">
    <citation type="submission" date="2020-10" db="EMBL/GenBank/DDBJ databases">
        <authorList>
            <person name="Gilroy R."/>
        </authorList>
    </citation>
    <scope>NUCLEOTIDE SEQUENCE</scope>
    <source>
        <strain evidence="5">CHK188-20938</strain>
    </source>
</reference>
<dbReference type="EC" id="3.2.1.20" evidence="5"/>
<keyword evidence="2 5" id="KW-0378">Hydrolase</keyword>
<dbReference type="AlphaFoldDB" id="A0A9D1P3C5"/>
<evidence type="ECO:0000256" key="2">
    <source>
        <dbReference type="RuleBase" id="RU361185"/>
    </source>
</evidence>
<proteinExistence type="inferred from homology"/>
<dbReference type="InterPro" id="IPR011013">
    <property type="entry name" value="Gal_mutarotase_sf_dom"/>
</dbReference>
<evidence type="ECO:0000256" key="1">
    <source>
        <dbReference type="ARBA" id="ARBA00007806"/>
    </source>
</evidence>
<dbReference type="EMBL" id="DVOO01000016">
    <property type="protein sequence ID" value="HIV25307.1"/>
    <property type="molecule type" value="Genomic_DNA"/>
</dbReference>
<dbReference type="PANTHER" id="PTHR46959:SF2">
    <property type="entry name" value="SULFOQUINOVOSIDASE"/>
    <property type="match status" value="1"/>
</dbReference>
<dbReference type="InterPro" id="IPR044112">
    <property type="entry name" value="YihQ_TIM-like"/>
</dbReference>
<dbReference type="SUPFAM" id="SSF74650">
    <property type="entry name" value="Galactose mutarotase-like"/>
    <property type="match status" value="1"/>
</dbReference>
<name>A0A9D1P3C5_9FIRM</name>
<dbReference type="InterPro" id="IPR000322">
    <property type="entry name" value="Glyco_hydro_31_TIM"/>
</dbReference>
<protein>
    <submittedName>
        <fullName evidence="5">Alpha-glucosidase</fullName>
        <ecNumber evidence="5">3.2.1.20</ecNumber>
    </submittedName>
</protein>